<feature type="compositionally biased region" description="Polar residues" evidence="1">
    <location>
        <begin position="121"/>
        <end position="130"/>
    </location>
</feature>
<feature type="compositionally biased region" description="Pro residues" evidence="1">
    <location>
        <begin position="74"/>
        <end position="86"/>
    </location>
</feature>
<dbReference type="AlphaFoldDB" id="A0AA88TDF3"/>
<protein>
    <submittedName>
        <fullName evidence="2">Uncharacterized protein</fullName>
    </submittedName>
</protein>
<feature type="compositionally biased region" description="Basic residues" evidence="1">
    <location>
        <begin position="272"/>
        <end position="286"/>
    </location>
</feature>
<keyword evidence="3" id="KW-1185">Reference proteome</keyword>
<evidence type="ECO:0000313" key="3">
    <source>
        <dbReference type="Proteomes" id="UP001187343"/>
    </source>
</evidence>
<gene>
    <name evidence="2" type="ORF">Q8A67_022390</name>
</gene>
<reference evidence="2" key="1">
    <citation type="submission" date="2023-08" db="EMBL/GenBank/DDBJ databases">
        <title>Chromosome-level Genome Assembly of mud carp (Cirrhinus molitorella).</title>
        <authorList>
            <person name="Liu H."/>
        </authorList>
    </citation>
    <scope>NUCLEOTIDE SEQUENCE</scope>
    <source>
        <strain evidence="2">Prfri</strain>
        <tissue evidence="2">Muscle</tissue>
    </source>
</reference>
<sequence>MSTMSTEPLIPTDEHDELITALIAGRWWAIMEVEDLLRSSSEKGESEHLPSGQSWGIVEESPVPTAFPEEAPAPARPPKGPAPPARAPKGPVPSASLEGKLVPPVSPEEACALARSPEGASVSTASSKEAPSQARASLRKKITIPENIRLYLKRDVILTPLPLRPLKGPAPPARAPKEGPVPSTSPEEAPIPTVSPEEARAPAKSPEEEIVPPASPKEAPALARSPEKALEPIRFLKRSPGLATPLRGVPWKRLCPWRTGALDNVCLRQRRPHRKRSMPKKWKKKQNFTDGISTS</sequence>
<proteinExistence type="predicted"/>
<evidence type="ECO:0000256" key="1">
    <source>
        <dbReference type="SAM" id="MobiDB-lite"/>
    </source>
</evidence>
<feature type="region of interest" description="Disordered" evidence="1">
    <location>
        <begin position="164"/>
        <end position="226"/>
    </location>
</feature>
<feature type="compositionally biased region" description="Low complexity" evidence="1">
    <location>
        <begin position="62"/>
        <end position="73"/>
    </location>
</feature>
<feature type="region of interest" description="Disordered" evidence="1">
    <location>
        <begin position="272"/>
        <end position="295"/>
    </location>
</feature>
<organism evidence="2 3">
    <name type="scientific">Cirrhinus molitorella</name>
    <name type="common">mud carp</name>
    <dbReference type="NCBI Taxonomy" id="172907"/>
    <lineage>
        <taxon>Eukaryota</taxon>
        <taxon>Metazoa</taxon>
        <taxon>Chordata</taxon>
        <taxon>Craniata</taxon>
        <taxon>Vertebrata</taxon>
        <taxon>Euteleostomi</taxon>
        <taxon>Actinopterygii</taxon>
        <taxon>Neopterygii</taxon>
        <taxon>Teleostei</taxon>
        <taxon>Ostariophysi</taxon>
        <taxon>Cypriniformes</taxon>
        <taxon>Cyprinidae</taxon>
        <taxon>Labeoninae</taxon>
        <taxon>Labeonini</taxon>
        <taxon>Cirrhinus</taxon>
    </lineage>
</organism>
<dbReference type="EMBL" id="JAUYZG010000022">
    <property type="protein sequence ID" value="KAK2872493.1"/>
    <property type="molecule type" value="Genomic_DNA"/>
</dbReference>
<accession>A0AA88TDF3</accession>
<feature type="compositionally biased region" description="Basic and acidic residues" evidence="1">
    <location>
        <begin position="197"/>
        <end position="207"/>
    </location>
</feature>
<feature type="region of interest" description="Disordered" evidence="1">
    <location>
        <begin position="38"/>
        <end position="140"/>
    </location>
</feature>
<comment type="caution">
    <text evidence="2">The sequence shown here is derived from an EMBL/GenBank/DDBJ whole genome shotgun (WGS) entry which is preliminary data.</text>
</comment>
<dbReference type="Proteomes" id="UP001187343">
    <property type="component" value="Unassembled WGS sequence"/>
</dbReference>
<evidence type="ECO:0000313" key="2">
    <source>
        <dbReference type="EMBL" id="KAK2872493.1"/>
    </source>
</evidence>
<feature type="compositionally biased region" description="Basic and acidic residues" evidence="1">
    <location>
        <begin position="38"/>
        <end position="48"/>
    </location>
</feature>
<name>A0AA88TDF3_9TELE</name>